<dbReference type="PANTHER" id="PTHR34822:SF1">
    <property type="entry name" value="GRPB FAMILY PROTEIN"/>
    <property type="match status" value="1"/>
</dbReference>
<keyword evidence="2" id="KW-1185">Reference proteome</keyword>
<name>A0ABX1ZTE7_9BACL</name>
<evidence type="ECO:0000313" key="1">
    <source>
        <dbReference type="EMBL" id="NOV02119.1"/>
    </source>
</evidence>
<comment type="caution">
    <text evidence="1">The sequence shown here is derived from an EMBL/GenBank/DDBJ whole genome shotgun (WGS) entry which is preliminary data.</text>
</comment>
<reference evidence="1 2" key="1">
    <citation type="submission" date="2019-10" db="EMBL/GenBank/DDBJ databases">
        <title>Description of Paenibacillus pedi sp. nov.</title>
        <authorList>
            <person name="Carlier A."/>
            <person name="Qi S."/>
        </authorList>
    </citation>
    <scope>NUCLEOTIDE SEQUENCE [LARGE SCALE GENOMIC DNA]</scope>
    <source>
        <strain evidence="1 2">LMG 31457</strain>
    </source>
</reference>
<dbReference type="Gene3D" id="3.30.460.10">
    <property type="entry name" value="Beta Polymerase, domain 2"/>
    <property type="match status" value="1"/>
</dbReference>
<proteinExistence type="predicted"/>
<dbReference type="InterPro" id="IPR043519">
    <property type="entry name" value="NT_sf"/>
</dbReference>
<evidence type="ECO:0000313" key="2">
    <source>
        <dbReference type="Proteomes" id="UP000618579"/>
    </source>
</evidence>
<organism evidence="1 2">
    <name type="scientific">Paenibacillus planticolens</name>
    <dbReference type="NCBI Taxonomy" id="2654976"/>
    <lineage>
        <taxon>Bacteria</taxon>
        <taxon>Bacillati</taxon>
        <taxon>Bacillota</taxon>
        <taxon>Bacilli</taxon>
        <taxon>Bacillales</taxon>
        <taxon>Paenibacillaceae</taxon>
        <taxon>Paenibacillus</taxon>
    </lineage>
</organism>
<dbReference type="Pfam" id="PF04229">
    <property type="entry name" value="GrpB"/>
    <property type="match status" value="1"/>
</dbReference>
<dbReference type="EMBL" id="WHNZ01000042">
    <property type="protein sequence ID" value="NOV02119.1"/>
    <property type="molecule type" value="Genomic_DNA"/>
</dbReference>
<dbReference type="PANTHER" id="PTHR34822">
    <property type="entry name" value="GRPB DOMAIN PROTEIN (AFU_ORTHOLOGUE AFUA_1G01530)"/>
    <property type="match status" value="1"/>
</dbReference>
<gene>
    <name evidence="1" type="ORF">GC097_19105</name>
</gene>
<dbReference type="InterPro" id="IPR007344">
    <property type="entry name" value="GrpB/CoaE"/>
</dbReference>
<dbReference type="SUPFAM" id="SSF81301">
    <property type="entry name" value="Nucleotidyltransferase"/>
    <property type="match status" value="1"/>
</dbReference>
<protein>
    <submittedName>
        <fullName evidence="1">GrpB family protein</fullName>
    </submittedName>
</protein>
<dbReference type="RefSeq" id="WP_171684955.1">
    <property type="nucleotide sequence ID" value="NZ_WHNZ01000042.1"/>
</dbReference>
<sequence length="181" mass="21583">MPEPIIVVAYREEWKEEFASIAQKIRGALGEIALRIDHIGSTSIQGLDAKPIIDIQVSLESLEPIEKYKDSFEEIGYYHKAENRDKTKRYFREKPGSQRTHIHVREHGSWSSLFPLLFRDYLRCHQEECQRYVEFKYECMAMYRNERERYVEAKEPLIWEIMRSASRWSQETGWKPGASDY</sequence>
<accession>A0ABX1ZTE7</accession>
<dbReference type="Proteomes" id="UP000618579">
    <property type="component" value="Unassembled WGS sequence"/>
</dbReference>